<reference evidence="2 3" key="1">
    <citation type="submission" date="2023-02" db="EMBL/GenBank/DDBJ databases">
        <title>LHISI_Scaffold_Assembly.</title>
        <authorList>
            <person name="Stuart O.P."/>
            <person name="Cleave R."/>
            <person name="Magrath M.J.L."/>
            <person name="Mikheyev A.S."/>
        </authorList>
    </citation>
    <scope>NUCLEOTIDE SEQUENCE [LARGE SCALE GENOMIC DNA]</scope>
    <source>
        <strain evidence="2">Daus_M_001</strain>
        <tissue evidence="2">Leg muscle</tissue>
    </source>
</reference>
<keyword evidence="3" id="KW-1185">Reference proteome</keyword>
<gene>
    <name evidence="2" type="ORF">PR048_024987</name>
</gene>
<dbReference type="EMBL" id="JARBHB010000010">
    <property type="protein sequence ID" value="KAJ8874145.1"/>
    <property type="molecule type" value="Genomic_DNA"/>
</dbReference>
<feature type="region of interest" description="Disordered" evidence="1">
    <location>
        <begin position="129"/>
        <end position="281"/>
    </location>
</feature>
<organism evidence="2 3">
    <name type="scientific">Dryococelus australis</name>
    <dbReference type="NCBI Taxonomy" id="614101"/>
    <lineage>
        <taxon>Eukaryota</taxon>
        <taxon>Metazoa</taxon>
        <taxon>Ecdysozoa</taxon>
        <taxon>Arthropoda</taxon>
        <taxon>Hexapoda</taxon>
        <taxon>Insecta</taxon>
        <taxon>Pterygota</taxon>
        <taxon>Neoptera</taxon>
        <taxon>Polyneoptera</taxon>
        <taxon>Phasmatodea</taxon>
        <taxon>Verophasmatodea</taxon>
        <taxon>Anareolatae</taxon>
        <taxon>Phasmatidae</taxon>
        <taxon>Eurycanthinae</taxon>
        <taxon>Dryococelus</taxon>
    </lineage>
</organism>
<name>A0ABQ9GQ37_9NEOP</name>
<proteinExistence type="predicted"/>
<evidence type="ECO:0000256" key="1">
    <source>
        <dbReference type="SAM" id="MobiDB-lite"/>
    </source>
</evidence>
<feature type="region of interest" description="Disordered" evidence="1">
    <location>
        <begin position="48"/>
        <end position="104"/>
    </location>
</feature>
<evidence type="ECO:0000313" key="3">
    <source>
        <dbReference type="Proteomes" id="UP001159363"/>
    </source>
</evidence>
<accession>A0ABQ9GQ37</accession>
<sequence length="350" mass="38372">MPLFGGFSRGYPVFPAFAFRHCSTSTSFQRHQPSKASLLRVASTTHRLRRGAPAHTHYEHMPSSSTSSATQVPPSSRQRPQRSTSLTAPPRDDAFHASQHPQTANTWGEVARVLADTELLFREEVVATGSSHAPGGHTRLAPGEQKTDYFSATGRRPGSAEPVKTAGIARPQQGRRKTNNAALSRRRRLPAVEHTSTRGRTTVSVDGVGNAWRRDAPGHHGGRERARAPPPPTRKHTATGGGASPRVAERRSSSGRPPAASRGRRRDAPSPTLSLPPSFPPPTSLFRSHALSSANVSRETGVLWQRRYLRSTGNFADFETAMLSEREKETLHYPYHSHTNYLVPRLVPHD</sequence>
<feature type="compositionally biased region" description="Basic and acidic residues" evidence="1">
    <location>
        <begin position="212"/>
        <end position="227"/>
    </location>
</feature>
<feature type="compositionally biased region" description="Basic residues" evidence="1">
    <location>
        <begin position="173"/>
        <end position="189"/>
    </location>
</feature>
<dbReference type="Proteomes" id="UP001159363">
    <property type="component" value="Chromosome 9"/>
</dbReference>
<evidence type="ECO:0000313" key="2">
    <source>
        <dbReference type="EMBL" id="KAJ8874145.1"/>
    </source>
</evidence>
<comment type="caution">
    <text evidence="2">The sequence shown here is derived from an EMBL/GenBank/DDBJ whole genome shotgun (WGS) entry which is preliminary data.</text>
</comment>
<feature type="compositionally biased region" description="Low complexity" evidence="1">
    <location>
        <begin position="71"/>
        <end position="83"/>
    </location>
</feature>
<protein>
    <submittedName>
        <fullName evidence="2">Uncharacterized protein</fullName>
    </submittedName>
</protein>